<comment type="caution">
    <text evidence="1">The sequence shown here is derived from an EMBL/GenBank/DDBJ whole genome shotgun (WGS) entry which is preliminary data.</text>
</comment>
<dbReference type="Gene3D" id="1.20.120.1450">
    <property type="match status" value="1"/>
</dbReference>
<dbReference type="Proteomes" id="UP000751852">
    <property type="component" value="Unassembled WGS sequence"/>
</dbReference>
<dbReference type="EMBL" id="JABANU010000015">
    <property type="protein sequence ID" value="MBI5975354.1"/>
    <property type="molecule type" value="Genomic_DNA"/>
</dbReference>
<dbReference type="RefSeq" id="WP_198618131.1">
    <property type="nucleotide sequence ID" value="NZ_JABANU010000015.1"/>
</dbReference>
<reference evidence="1 2" key="1">
    <citation type="submission" date="2020-04" db="EMBL/GenBank/DDBJ databases">
        <title>Staphylococcus species from domestic dog.</title>
        <authorList>
            <person name="Paterson G.K."/>
        </authorList>
    </citation>
    <scope>NUCLEOTIDE SEQUENCE [LARGE SCALE GENOMIC DNA]</scope>
    <source>
        <strain evidence="1 2">H16/1A</strain>
    </source>
</reference>
<keyword evidence="2" id="KW-1185">Reference proteome</keyword>
<gene>
    <name evidence="1" type="ORF">HHH54_07020</name>
</gene>
<sequence>MNSSFQTLKNQLDNMLFQLSKPKNLTINYNFSLILDRLNIPLDAKVATLSIDTAMNHLDQISYYQYERDAILIGDLLSAHYYHLISKLQDSVFHKKMSQAIISINELKSQLQHSHQTIPSEALHQTIYQIETLIIKTLHEIYQLEESIETLEHQIIQHLKVEHLTYLIHHSESEIQSIIHTLQNKSF</sequence>
<evidence type="ECO:0000313" key="1">
    <source>
        <dbReference type="EMBL" id="MBI5975354.1"/>
    </source>
</evidence>
<organism evidence="1 2">
    <name type="scientific">Staphylococcus canis</name>
    <dbReference type="NCBI Taxonomy" id="2724942"/>
    <lineage>
        <taxon>Bacteria</taxon>
        <taxon>Bacillati</taxon>
        <taxon>Bacillota</taxon>
        <taxon>Bacilli</taxon>
        <taxon>Bacillales</taxon>
        <taxon>Staphylococcaceae</taxon>
        <taxon>Staphylococcus</taxon>
    </lineage>
</organism>
<name>A0ABS0T9E3_9STAP</name>
<protein>
    <submittedName>
        <fullName evidence="1">Heptaprenyl diphosphate synthase component 1</fullName>
    </submittedName>
</protein>
<proteinExistence type="predicted"/>
<evidence type="ECO:0000313" key="2">
    <source>
        <dbReference type="Proteomes" id="UP000751852"/>
    </source>
</evidence>
<accession>A0ABS0T9E3</accession>